<proteinExistence type="predicted"/>
<feature type="domain" description="BCNT-C" evidence="4">
    <location>
        <begin position="206"/>
        <end position="286"/>
    </location>
</feature>
<dbReference type="PANTHER" id="PTHR48407:SF1">
    <property type="entry name" value="CRANIOFACIAL DEVELOPMENT PROTEIN 1"/>
    <property type="match status" value="1"/>
</dbReference>
<reference evidence="6" key="1">
    <citation type="submission" date="2013-09" db="EMBL/GenBank/DDBJ databases">
        <title>The Genome Sequence of Anopheles culicifacies species A.</title>
        <authorList>
            <consortium name="The Broad Institute Genomics Platform"/>
            <person name="Neafsey D.E."/>
            <person name="Besansky N."/>
            <person name="Howell P."/>
            <person name="Walton C."/>
            <person name="Young S.K."/>
            <person name="Zeng Q."/>
            <person name="Gargeya S."/>
            <person name="Fitzgerald M."/>
            <person name="Haas B."/>
            <person name="Abouelleil A."/>
            <person name="Allen A.W."/>
            <person name="Alvarado L."/>
            <person name="Arachchi H.M."/>
            <person name="Berlin A.M."/>
            <person name="Chapman S.B."/>
            <person name="Gainer-Dewar J."/>
            <person name="Goldberg J."/>
            <person name="Griggs A."/>
            <person name="Gujja S."/>
            <person name="Hansen M."/>
            <person name="Howarth C."/>
            <person name="Imamovic A."/>
            <person name="Ireland A."/>
            <person name="Larimer J."/>
            <person name="McCowan C."/>
            <person name="Murphy C."/>
            <person name="Pearson M."/>
            <person name="Poon T.W."/>
            <person name="Priest M."/>
            <person name="Roberts A."/>
            <person name="Saif S."/>
            <person name="Shea T."/>
            <person name="Sisk P."/>
            <person name="Sykes S."/>
            <person name="Wortman J."/>
            <person name="Nusbaum C."/>
            <person name="Birren B."/>
        </authorList>
    </citation>
    <scope>NUCLEOTIDE SEQUENCE [LARGE SCALE GENOMIC DNA]</scope>
    <source>
        <strain evidence="6">A-37</strain>
    </source>
</reference>
<dbReference type="Proteomes" id="UP000075883">
    <property type="component" value="Unassembled WGS sequence"/>
</dbReference>
<dbReference type="InterPro" id="IPR027124">
    <property type="entry name" value="Swc5/CFDP1/2"/>
</dbReference>
<dbReference type="GO" id="GO:0000812">
    <property type="term" value="C:Swr1 complex"/>
    <property type="evidence" value="ECO:0007669"/>
    <property type="project" value="TreeGrafter"/>
</dbReference>
<dbReference type="EnsemblMetazoa" id="ACUA017541-RA">
    <property type="protein sequence ID" value="ACUA017541-PA"/>
    <property type="gene ID" value="ACUA017541"/>
</dbReference>
<name>A0A182MG72_9DIPT</name>
<evidence type="ECO:0000256" key="2">
    <source>
        <dbReference type="ARBA" id="ARBA00030244"/>
    </source>
</evidence>
<dbReference type="EMBL" id="AXCM01002472">
    <property type="status" value="NOT_ANNOTATED_CDS"/>
    <property type="molecule type" value="Genomic_DNA"/>
</dbReference>
<dbReference type="InterPro" id="IPR011421">
    <property type="entry name" value="BCNT-C"/>
</dbReference>
<dbReference type="AlphaFoldDB" id="A0A182MG72"/>
<accession>A0A182MG72</accession>
<evidence type="ECO:0000313" key="6">
    <source>
        <dbReference type="Proteomes" id="UP000075883"/>
    </source>
</evidence>
<feature type="compositionally biased region" description="Acidic residues" evidence="3">
    <location>
        <begin position="87"/>
        <end position="97"/>
    </location>
</feature>
<dbReference type="PANTHER" id="PTHR48407">
    <property type="entry name" value="CRANIOFACIAL DEVELOPMENT PROTEIN 1"/>
    <property type="match status" value="1"/>
</dbReference>
<dbReference type="PROSITE" id="PS51279">
    <property type="entry name" value="BCNT_C"/>
    <property type="match status" value="1"/>
</dbReference>
<evidence type="ECO:0000256" key="1">
    <source>
        <dbReference type="ARBA" id="ARBA00019033"/>
    </source>
</evidence>
<evidence type="ECO:0000256" key="3">
    <source>
        <dbReference type="SAM" id="MobiDB-lite"/>
    </source>
</evidence>
<dbReference type="Pfam" id="PF07572">
    <property type="entry name" value="BCNT"/>
    <property type="match status" value="1"/>
</dbReference>
<sequence>MNQEDFPSDSDASDEDFRPDKEDADTGSELESNDEELDDSSEQGVNKSSASNGSKKRKRKSNTDGEKQTKVANKRTKAQEKAQQSDEEKDDEVDEEEEKRRTDALWADFLGGSSSNTPSKPEPLNRSTSERNSKAKEVVKKTVPEDGKAVAKPNEAEKEKPTVAQLFEFAGEQIVLAEDDGSRTSGNDKAAFSNVSKTLIPKTVAPRSGGGLGSVLNQISKKTKLSTLEKTKLDWTSFKRQEGIEEELQTHNKGKDGFLERRDFLERTDLRQFEIEKSFRQTKRSNR</sequence>
<evidence type="ECO:0000313" key="5">
    <source>
        <dbReference type="EnsemblMetazoa" id="ACUA017541-PA"/>
    </source>
</evidence>
<evidence type="ECO:0000259" key="4">
    <source>
        <dbReference type="PROSITE" id="PS51279"/>
    </source>
</evidence>
<protein>
    <recommendedName>
        <fullName evidence="1">Craniofacial development protein 1</fullName>
    </recommendedName>
    <alternativeName>
        <fullName evidence="2">Bucentaur</fullName>
    </alternativeName>
</protein>
<feature type="compositionally biased region" description="Acidic residues" evidence="3">
    <location>
        <begin position="1"/>
        <end position="14"/>
    </location>
</feature>
<reference evidence="5" key="2">
    <citation type="submission" date="2020-05" db="UniProtKB">
        <authorList>
            <consortium name="EnsemblMetazoa"/>
        </authorList>
    </citation>
    <scope>IDENTIFICATION</scope>
    <source>
        <strain evidence="5">A-37</strain>
    </source>
</reference>
<organism evidence="5 6">
    <name type="scientific">Anopheles culicifacies</name>
    <dbReference type="NCBI Taxonomy" id="139723"/>
    <lineage>
        <taxon>Eukaryota</taxon>
        <taxon>Metazoa</taxon>
        <taxon>Ecdysozoa</taxon>
        <taxon>Arthropoda</taxon>
        <taxon>Hexapoda</taxon>
        <taxon>Insecta</taxon>
        <taxon>Pterygota</taxon>
        <taxon>Neoptera</taxon>
        <taxon>Endopterygota</taxon>
        <taxon>Diptera</taxon>
        <taxon>Nematocera</taxon>
        <taxon>Culicoidea</taxon>
        <taxon>Culicidae</taxon>
        <taxon>Anophelinae</taxon>
        <taxon>Anopheles</taxon>
        <taxon>culicifacies species complex</taxon>
    </lineage>
</organism>
<feature type="region of interest" description="Disordered" evidence="3">
    <location>
        <begin position="1"/>
        <end position="160"/>
    </location>
</feature>
<dbReference type="STRING" id="139723.A0A182MG72"/>
<feature type="compositionally biased region" description="Basic and acidic residues" evidence="3">
    <location>
        <begin position="77"/>
        <end position="86"/>
    </location>
</feature>
<keyword evidence="6" id="KW-1185">Reference proteome</keyword>
<feature type="compositionally biased region" description="Basic and acidic residues" evidence="3">
    <location>
        <begin position="128"/>
        <end position="160"/>
    </location>
</feature>
<dbReference type="VEuPathDB" id="VectorBase:ACUA017541"/>
<feature type="compositionally biased region" description="Acidic residues" evidence="3">
    <location>
        <begin position="22"/>
        <end position="41"/>
    </location>
</feature>